<protein>
    <recommendedName>
        <fullName evidence="5">RRP15-like protein</fullName>
    </recommendedName>
</protein>
<reference evidence="3 4" key="1">
    <citation type="journal article" date="2016" name="G3 (Bethesda)">
        <title>First Draft Assembly and Annotation of the Genome of a California Endemic Oak Quercus lobata Nee (Fagaceae).</title>
        <authorList>
            <person name="Sork V.L."/>
            <person name="Fitz-Gibbon S.T."/>
            <person name="Puiu D."/>
            <person name="Crepeau M."/>
            <person name="Gugger P.F."/>
            <person name="Sherman R."/>
            <person name="Stevens K."/>
            <person name="Langley C.H."/>
            <person name="Pellegrini M."/>
            <person name="Salzberg S.L."/>
        </authorList>
    </citation>
    <scope>NUCLEOTIDE SEQUENCE [LARGE SCALE GENOMIC DNA]</scope>
    <source>
        <strain evidence="3 4">cv. SW786</strain>
    </source>
</reference>
<keyword evidence="4" id="KW-1185">Reference proteome</keyword>
<feature type="region of interest" description="Disordered" evidence="2">
    <location>
        <begin position="47"/>
        <end position="73"/>
    </location>
</feature>
<evidence type="ECO:0000256" key="1">
    <source>
        <dbReference type="ARBA" id="ARBA00007462"/>
    </source>
</evidence>
<evidence type="ECO:0000313" key="4">
    <source>
        <dbReference type="Proteomes" id="UP000594261"/>
    </source>
</evidence>
<dbReference type="EnsemblPlants" id="QL01p014609:mrna">
    <property type="protein sequence ID" value="QL01p014609:mrna"/>
    <property type="gene ID" value="QL01p014609"/>
</dbReference>
<proteinExistence type="inferred from homology"/>
<organism evidence="3 4">
    <name type="scientific">Quercus lobata</name>
    <name type="common">Valley oak</name>
    <dbReference type="NCBI Taxonomy" id="97700"/>
    <lineage>
        <taxon>Eukaryota</taxon>
        <taxon>Viridiplantae</taxon>
        <taxon>Streptophyta</taxon>
        <taxon>Embryophyta</taxon>
        <taxon>Tracheophyta</taxon>
        <taxon>Spermatophyta</taxon>
        <taxon>Magnoliopsida</taxon>
        <taxon>eudicotyledons</taxon>
        <taxon>Gunneridae</taxon>
        <taxon>Pentapetalae</taxon>
        <taxon>rosids</taxon>
        <taxon>fabids</taxon>
        <taxon>Fagales</taxon>
        <taxon>Fagaceae</taxon>
        <taxon>Quercus</taxon>
    </lineage>
</organism>
<dbReference type="GO" id="GO:0000460">
    <property type="term" value="P:maturation of 5.8S rRNA"/>
    <property type="evidence" value="ECO:0007669"/>
    <property type="project" value="TreeGrafter"/>
</dbReference>
<comment type="similarity">
    <text evidence="1">Belongs to the RRP15 family.</text>
</comment>
<name>A0A7N2QXB1_QUELO</name>
<dbReference type="OMA" id="MNDEGPA"/>
<evidence type="ECO:0008006" key="5">
    <source>
        <dbReference type="Google" id="ProtNLM"/>
    </source>
</evidence>
<evidence type="ECO:0000313" key="3">
    <source>
        <dbReference type="EnsemblPlants" id="QL01p014609:mrna"/>
    </source>
</evidence>
<dbReference type="PANTHER" id="PTHR13245:SF14">
    <property type="entry name" value="RRP15-LIKE PROTEIN"/>
    <property type="match status" value="1"/>
</dbReference>
<sequence>MCVAGVSVVKLFNAVNKAQHAQKGLDPLRYKDAKAIRKRRKEAFFSALGKPSKPVDTPAKGHTTKGEENREGPAWAPLLDNYVLTNSKLKDWDNMLETTVADENGRISEDSSSDGD</sequence>
<accession>A0A7N2QXB1</accession>
<dbReference type="PANTHER" id="PTHR13245">
    <property type="entry name" value="RRP15-LIKE PROTEIN"/>
    <property type="match status" value="1"/>
</dbReference>
<evidence type="ECO:0000256" key="2">
    <source>
        <dbReference type="SAM" id="MobiDB-lite"/>
    </source>
</evidence>
<dbReference type="InParanoid" id="A0A7N2QXB1"/>
<dbReference type="GO" id="GO:0000470">
    <property type="term" value="P:maturation of LSU-rRNA"/>
    <property type="evidence" value="ECO:0007669"/>
    <property type="project" value="TreeGrafter"/>
</dbReference>
<dbReference type="AlphaFoldDB" id="A0A7N2QXB1"/>
<reference evidence="3" key="2">
    <citation type="submission" date="2021-01" db="UniProtKB">
        <authorList>
            <consortium name="EnsemblPlants"/>
        </authorList>
    </citation>
    <scope>IDENTIFICATION</scope>
</reference>
<dbReference type="EMBL" id="LRBV02000001">
    <property type="status" value="NOT_ANNOTATED_CDS"/>
    <property type="molecule type" value="Genomic_DNA"/>
</dbReference>
<dbReference type="Proteomes" id="UP000594261">
    <property type="component" value="Chromosome 1"/>
</dbReference>
<dbReference type="InterPro" id="IPR012459">
    <property type="entry name" value="Rrp15"/>
</dbReference>
<dbReference type="Pfam" id="PF07890">
    <property type="entry name" value="Rrp15p"/>
    <property type="match status" value="1"/>
</dbReference>
<dbReference type="Gramene" id="QL01p014609:mrna">
    <property type="protein sequence ID" value="QL01p014609:mrna"/>
    <property type="gene ID" value="QL01p014609"/>
</dbReference>
<dbReference type="GO" id="GO:0030687">
    <property type="term" value="C:preribosome, large subunit precursor"/>
    <property type="evidence" value="ECO:0007669"/>
    <property type="project" value="TreeGrafter"/>
</dbReference>